<keyword evidence="3" id="KW-1185">Reference proteome</keyword>
<evidence type="ECO:0000313" key="3">
    <source>
        <dbReference type="Proteomes" id="UP000807716"/>
    </source>
</evidence>
<accession>A0A9P6QK08</accession>
<sequence>MDKSRSAKGKQRWVPPPESLSSYDSPGPSDYQATSPVVAADEPSSPLLRSDDTDSESQMDESDDMGKDSDMRDSDMSEDSDNNEDSEDSDKSEDGGDSDELGAIVQSTLETYKFCMDTVYAEVRQSLQQALNAMQQSATAMSNLSQTASMSTAAFFQVSQTAHQSLHELMVERLALPASPPQDNASQNVDTTVYDTTDPVAGSSHSRKVDNEYSGNRGATDGRGHTSTTKRSVPSLLSRRHCSKRGKLEQEAKEFISLIQIAFDAGEPRSGHFKRERERLQNILKRLAETPMELLPPTSLEALGLELEALEKDVKKTQFREPVTPAAENPEIPGIFHRFVFYPFSALNWSRAWAALFNS</sequence>
<evidence type="ECO:0000313" key="2">
    <source>
        <dbReference type="EMBL" id="KAG0269142.1"/>
    </source>
</evidence>
<protein>
    <submittedName>
        <fullName evidence="2">Uncharacterized protein</fullName>
    </submittedName>
</protein>
<organism evidence="2 3">
    <name type="scientific">Actinomortierella ambigua</name>
    <dbReference type="NCBI Taxonomy" id="1343610"/>
    <lineage>
        <taxon>Eukaryota</taxon>
        <taxon>Fungi</taxon>
        <taxon>Fungi incertae sedis</taxon>
        <taxon>Mucoromycota</taxon>
        <taxon>Mortierellomycotina</taxon>
        <taxon>Mortierellomycetes</taxon>
        <taxon>Mortierellales</taxon>
        <taxon>Mortierellaceae</taxon>
        <taxon>Actinomortierella</taxon>
    </lineage>
</organism>
<reference evidence="2" key="1">
    <citation type="journal article" date="2020" name="Fungal Divers.">
        <title>Resolving the Mortierellaceae phylogeny through synthesis of multi-gene phylogenetics and phylogenomics.</title>
        <authorList>
            <person name="Vandepol N."/>
            <person name="Liber J."/>
            <person name="Desiro A."/>
            <person name="Na H."/>
            <person name="Kennedy M."/>
            <person name="Barry K."/>
            <person name="Grigoriev I.V."/>
            <person name="Miller A.N."/>
            <person name="O'Donnell K."/>
            <person name="Stajich J.E."/>
            <person name="Bonito G."/>
        </authorList>
    </citation>
    <scope>NUCLEOTIDE SEQUENCE</scope>
    <source>
        <strain evidence="2">BC1065</strain>
    </source>
</reference>
<name>A0A9P6QK08_9FUNG</name>
<dbReference type="Proteomes" id="UP000807716">
    <property type="component" value="Unassembled WGS sequence"/>
</dbReference>
<comment type="caution">
    <text evidence="2">The sequence shown here is derived from an EMBL/GenBank/DDBJ whole genome shotgun (WGS) entry which is preliminary data.</text>
</comment>
<feature type="compositionally biased region" description="Basic and acidic residues" evidence="1">
    <location>
        <begin position="64"/>
        <end position="75"/>
    </location>
</feature>
<evidence type="ECO:0000256" key="1">
    <source>
        <dbReference type="SAM" id="MobiDB-lite"/>
    </source>
</evidence>
<feature type="compositionally biased region" description="Acidic residues" evidence="1">
    <location>
        <begin position="76"/>
        <end position="100"/>
    </location>
</feature>
<feature type="region of interest" description="Disordered" evidence="1">
    <location>
        <begin position="178"/>
        <end position="245"/>
    </location>
</feature>
<feature type="compositionally biased region" description="Low complexity" evidence="1">
    <location>
        <begin position="189"/>
        <end position="200"/>
    </location>
</feature>
<dbReference type="AlphaFoldDB" id="A0A9P6QK08"/>
<feature type="compositionally biased region" description="Basic residues" evidence="1">
    <location>
        <begin position="1"/>
        <end position="11"/>
    </location>
</feature>
<proteinExistence type="predicted"/>
<dbReference type="EMBL" id="JAAAJB010000033">
    <property type="protein sequence ID" value="KAG0269142.1"/>
    <property type="molecule type" value="Genomic_DNA"/>
</dbReference>
<feature type="region of interest" description="Disordered" evidence="1">
    <location>
        <begin position="1"/>
        <end position="100"/>
    </location>
</feature>
<gene>
    <name evidence="2" type="ORF">DFQ27_004715</name>
</gene>
<feature type="compositionally biased region" description="Acidic residues" evidence="1">
    <location>
        <begin position="53"/>
        <end position="63"/>
    </location>
</feature>